<dbReference type="GO" id="GO:0016787">
    <property type="term" value="F:hydrolase activity"/>
    <property type="evidence" value="ECO:0007669"/>
    <property type="project" value="UniProtKB-KW"/>
</dbReference>
<dbReference type="GO" id="GO:0004519">
    <property type="term" value="F:endonuclease activity"/>
    <property type="evidence" value="ECO:0007669"/>
    <property type="project" value="InterPro"/>
</dbReference>
<protein>
    <submittedName>
        <fullName evidence="3">5-methylcytosine-specific restriction protein A</fullName>
        <ecNumber evidence="3">3.1.21.-</ecNumber>
    </submittedName>
</protein>
<dbReference type="EC" id="3.1.21.-" evidence="3"/>
<feature type="compositionally biased region" description="Basic and acidic residues" evidence="1">
    <location>
        <begin position="39"/>
        <end position="52"/>
    </location>
</feature>
<proteinExistence type="predicted"/>
<comment type="caution">
    <text evidence="3">The sequence shown here is derived from an EMBL/GenBank/DDBJ whole genome shotgun (WGS) entry which is preliminary data.</text>
</comment>
<keyword evidence="3" id="KW-0378">Hydrolase</keyword>
<accession>A0A7W7SI07</accession>
<dbReference type="EMBL" id="JACHJR010000001">
    <property type="protein sequence ID" value="MBB4949661.1"/>
    <property type="molecule type" value="Genomic_DNA"/>
</dbReference>
<evidence type="ECO:0000259" key="2">
    <source>
        <dbReference type="SMART" id="SM00507"/>
    </source>
</evidence>
<feature type="compositionally biased region" description="Basic and acidic residues" evidence="1">
    <location>
        <begin position="85"/>
        <end position="94"/>
    </location>
</feature>
<feature type="domain" description="HNH nuclease" evidence="2">
    <location>
        <begin position="18"/>
        <end position="64"/>
    </location>
</feature>
<evidence type="ECO:0000313" key="4">
    <source>
        <dbReference type="Proteomes" id="UP000573327"/>
    </source>
</evidence>
<dbReference type="InterPro" id="IPR003615">
    <property type="entry name" value="HNH_nuc"/>
</dbReference>
<dbReference type="GO" id="GO:0003676">
    <property type="term" value="F:nucleic acid binding"/>
    <property type="evidence" value="ECO:0007669"/>
    <property type="project" value="InterPro"/>
</dbReference>
<feature type="region of interest" description="Disordered" evidence="1">
    <location>
        <begin position="35"/>
        <end position="94"/>
    </location>
</feature>
<dbReference type="RefSeq" id="WP_184920172.1">
    <property type="nucleotide sequence ID" value="NZ_JACHJR010000001.1"/>
</dbReference>
<reference evidence="3 4" key="1">
    <citation type="submission" date="2020-08" db="EMBL/GenBank/DDBJ databases">
        <title>Sequencing the genomes of 1000 actinobacteria strains.</title>
        <authorList>
            <person name="Klenk H.-P."/>
        </authorList>
    </citation>
    <scope>NUCLEOTIDE SEQUENCE [LARGE SCALE GENOMIC DNA]</scope>
    <source>
        <strain evidence="3 4">DSM 44786</strain>
    </source>
</reference>
<dbReference type="Gene3D" id="1.10.30.50">
    <property type="match status" value="1"/>
</dbReference>
<dbReference type="SMART" id="SM00507">
    <property type="entry name" value="HNHc"/>
    <property type="match status" value="1"/>
</dbReference>
<dbReference type="GO" id="GO:0008270">
    <property type="term" value="F:zinc ion binding"/>
    <property type="evidence" value="ECO:0007669"/>
    <property type="project" value="InterPro"/>
</dbReference>
<dbReference type="InterPro" id="IPR002711">
    <property type="entry name" value="HNH"/>
</dbReference>
<dbReference type="Proteomes" id="UP000573327">
    <property type="component" value="Unassembled WGS sequence"/>
</dbReference>
<name>A0A7W7SI07_9ACTN</name>
<gene>
    <name evidence="3" type="ORF">F4556_005196</name>
</gene>
<dbReference type="Pfam" id="PF01844">
    <property type="entry name" value="HNH"/>
    <property type="match status" value="1"/>
</dbReference>
<evidence type="ECO:0000256" key="1">
    <source>
        <dbReference type="SAM" id="MobiDB-lite"/>
    </source>
</evidence>
<evidence type="ECO:0000313" key="3">
    <source>
        <dbReference type="EMBL" id="MBB4949661.1"/>
    </source>
</evidence>
<organism evidence="3 4">
    <name type="scientific">Kitasatospora gansuensis</name>
    <dbReference type="NCBI Taxonomy" id="258050"/>
    <lineage>
        <taxon>Bacteria</taxon>
        <taxon>Bacillati</taxon>
        <taxon>Actinomycetota</taxon>
        <taxon>Actinomycetes</taxon>
        <taxon>Kitasatosporales</taxon>
        <taxon>Streptomycetaceae</taxon>
        <taxon>Kitasatospora</taxon>
    </lineage>
</organism>
<sequence length="94" mass="11135">MTWSTSNRRSRLPKDWPAIRARILTRDRHRCYRCGRPATEVDHKQRGDDHSDANLGAICTPCHRTKSSREGGQATRWRRPPRRRRPDERHPGLR</sequence>
<dbReference type="AlphaFoldDB" id="A0A7W7SI07"/>
<keyword evidence="4" id="KW-1185">Reference proteome</keyword>